<dbReference type="InterPro" id="IPR046457">
    <property type="entry name" value="PMI_typeI_cat"/>
</dbReference>
<dbReference type="UniPathway" id="UPA00126">
    <property type="reaction ID" value="UER00423"/>
</dbReference>
<dbReference type="OrthoDB" id="6605218at2759"/>
<dbReference type="PRINTS" id="PR00714">
    <property type="entry name" value="MAN6PISMRASE"/>
</dbReference>
<feature type="domain" description="Phosphomannose isomerase type I catalytic" evidence="2">
    <location>
        <begin position="7"/>
        <end position="147"/>
    </location>
</feature>
<evidence type="ECO:0000259" key="2">
    <source>
        <dbReference type="Pfam" id="PF20511"/>
    </source>
</evidence>
<dbReference type="InterPro" id="IPR046458">
    <property type="entry name" value="PMI_typeI_hel"/>
</dbReference>
<dbReference type="Proteomes" id="UP000313359">
    <property type="component" value="Unassembled WGS sequence"/>
</dbReference>
<organism evidence="4 5">
    <name type="scientific">Lentinus tigrinus ALCF2SS1-6</name>
    <dbReference type="NCBI Taxonomy" id="1328759"/>
    <lineage>
        <taxon>Eukaryota</taxon>
        <taxon>Fungi</taxon>
        <taxon>Dikarya</taxon>
        <taxon>Basidiomycota</taxon>
        <taxon>Agaricomycotina</taxon>
        <taxon>Agaricomycetes</taxon>
        <taxon>Polyporales</taxon>
        <taxon>Polyporaceae</taxon>
        <taxon>Lentinus</taxon>
    </lineage>
</organism>
<protein>
    <submittedName>
        <fullName evidence="4">Mannose-6-phosphate isomerase</fullName>
    </submittedName>
</protein>
<dbReference type="PANTHER" id="PTHR10309:SF0">
    <property type="entry name" value="MANNOSE-6-PHOSPHATE ISOMERASE"/>
    <property type="match status" value="1"/>
</dbReference>
<dbReference type="STRING" id="1328759.A0A5C2SBE6"/>
<feature type="binding site" evidence="1">
    <location>
        <position position="113"/>
    </location>
    <ligand>
        <name>Zn(2+)</name>
        <dbReference type="ChEBI" id="CHEBI:29105"/>
    </ligand>
</feature>
<evidence type="ECO:0000313" key="5">
    <source>
        <dbReference type="Proteomes" id="UP000313359"/>
    </source>
</evidence>
<feature type="domain" description="Phosphomannose isomerase type I helical insertion" evidence="3">
    <location>
        <begin position="214"/>
        <end position="284"/>
    </location>
</feature>
<keyword evidence="5" id="KW-1185">Reference proteome</keyword>
<dbReference type="CDD" id="cd07011">
    <property type="entry name" value="cupin_PMI_type_I_N"/>
    <property type="match status" value="1"/>
</dbReference>
<name>A0A5C2SBE6_9APHY</name>
<feature type="binding site" evidence="1">
    <location>
        <position position="305"/>
    </location>
    <ligand>
        <name>Zn(2+)</name>
        <dbReference type="ChEBI" id="CHEBI:29105"/>
    </ligand>
</feature>
<dbReference type="SUPFAM" id="SSF51182">
    <property type="entry name" value="RmlC-like cupins"/>
    <property type="match status" value="1"/>
</dbReference>
<feature type="binding site" evidence="1">
    <location>
        <position position="115"/>
    </location>
    <ligand>
        <name>Zn(2+)</name>
        <dbReference type="ChEBI" id="CHEBI:29105"/>
    </ligand>
</feature>
<accession>A0A5C2SBE6</accession>
<evidence type="ECO:0000256" key="1">
    <source>
        <dbReference type="PIRSR" id="PIRSR001480-2"/>
    </source>
</evidence>
<proteinExistence type="predicted"/>
<dbReference type="EMBL" id="ML122263">
    <property type="protein sequence ID" value="RPD61165.1"/>
    <property type="molecule type" value="Genomic_DNA"/>
</dbReference>
<dbReference type="PANTHER" id="PTHR10309">
    <property type="entry name" value="MANNOSE-6-PHOSPHATE ISOMERASE"/>
    <property type="match status" value="1"/>
</dbReference>
<dbReference type="GO" id="GO:0009298">
    <property type="term" value="P:GDP-mannose biosynthetic process"/>
    <property type="evidence" value="ECO:0007669"/>
    <property type="project" value="UniProtKB-UniPathway"/>
</dbReference>
<reference evidence="4" key="1">
    <citation type="journal article" date="2018" name="Genome Biol. Evol.">
        <title>Genomics and development of Lentinus tigrinus, a white-rot wood-decaying mushroom with dimorphic fruiting bodies.</title>
        <authorList>
            <person name="Wu B."/>
            <person name="Xu Z."/>
            <person name="Knudson A."/>
            <person name="Carlson A."/>
            <person name="Chen N."/>
            <person name="Kovaka S."/>
            <person name="LaButti K."/>
            <person name="Lipzen A."/>
            <person name="Pennachio C."/>
            <person name="Riley R."/>
            <person name="Schakwitz W."/>
            <person name="Umezawa K."/>
            <person name="Ohm R.A."/>
            <person name="Grigoriev I.V."/>
            <person name="Nagy L.G."/>
            <person name="Gibbons J."/>
            <person name="Hibbett D."/>
        </authorList>
    </citation>
    <scope>NUCLEOTIDE SEQUENCE [LARGE SCALE GENOMIC DNA]</scope>
    <source>
        <strain evidence="4">ALCF2SS1-6</strain>
    </source>
</reference>
<dbReference type="GO" id="GO:0004476">
    <property type="term" value="F:mannose-6-phosphate isomerase activity"/>
    <property type="evidence" value="ECO:0007669"/>
    <property type="project" value="InterPro"/>
</dbReference>
<dbReference type="Pfam" id="PF20511">
    <property type="entry name" value="PMI_typeI_cat"/>
    <property type="match status" value="1"/>
</dbReference>
<evidence type="ECO:0000313" key="4">
    <source>
        <dbReference type="EMBL" id="RPD61165.1"/>
    </source>
</evidence>
<dbReference type="GO" id="GO:0005829">
    <property type="term" value="C:cytosol"/>
    <property type="evidence" value="ECO:0007669"/>
    <property type="project" value="TreeGrafter"/>
</dbReference>
<dbReference type="InterPro" id="IPR014710">
    <property type="entry name" value="RmlC-like_jellyroll"/>
</dbReference>
<dbReference type="GO" id="GO:0008270">
    <property type="term" value="F:zinc ion binding"/>
    <property type="evidence" value="ECO:0007669"/>
    <property type="project" value="InterPro"/>
</dbReference>
<dbReference type="InterPro" id="IPR011051">
    <property type="entry name" value="RmlC_Cupin_sf"/>
</dbReference>
<sequence length="464" mass="50994">MPAHKNLIRIQAAKQEYDWGRQGSSSLAARLASNAIGHGFQVDENKSYAEIWMGTHTNGPARLYDSPSTPLLSLISSDPTFYLGETLVQKWPSTTHIPYLFKVLSIQKALPLQAHPDKDLAKQLQLKDPSNFVDSNHKPEIAVAIGEPLATTRSKVAKRQGDEQEVVGDTDTAFTGFVGFRPLEEIKGFLQAVPELGEAIGDSRLVSSFIHSPSKDLLRQIFGKLLKRGVEAREELVKPISQLQDRIKQSGGNLGFYNSEELARLVLKVNKQYPGDAGVLATTFFMNFAKLRKGESIYIGADEIHAYLEGDIIECMAVSDNVVNAAFDEPSSLASQVDTFVNMLTYTARPVSHWSLPAQKYQHAKSGRTVKYDPPIEEFIVLGTFLSMKNAKEEHLGAVDGPTMGIVTRGKVRISTNKGGETEQLELDEGAVVFVAAKNEINVEILEGHGPDEAGEVWWSLFGA</sequence>
<keyword evidence="1" id="KW-0862">Zinc</keyword>
<gene>
    <name evidence="4" type="ORF">L227DRAFT_546839</name>
</gene>
<dbReference type="Gene3D" id="2.60.120.10">
    <property type="entry name" value="Jelly Rolls"/>
    <property type="match status" value="3"/>
</dbReference>
<keyword evidence="1" id="KW-0479">Metal-binding</keyword>
<evidence type="ECO:0000259" key="3">
    <source>
        <dbReference type="Pfam" id="PF20512"/>
    </source>
</evidence>
<dbReference type="Pfam" id="PF20512">
    <property type="entry name" value="PMI_typeI_hel"/>
    <property type="match status" value="1"/>
</dbReference>
<dbReference type="InterPro" id="IPR016305">
    <property type="entry name" value="Mannose-6-P_Isomerase"/>
</dbReference>
<feature type="binding site" evidence="1">
    <location>
        <position position="140"/>
    </location>
    <ligand>
        <name>Zn(2+)</name>
        <dbReference type="ChEBI" id="CHEBI:29105"/>
    </ligand>
</feature>
<dbReference type="AlphaFoldDB" id="A0A5C2SBE6"/>
<keyword evidence="4" id="KW-0413">Isomerase</keyword>
<dbReference type="PIRSF" id="PIRSF001480">
    <property type="entry name" value="Mannose-6-phosphate_isomerase"/>
    <property type="match status" value="1"/>
</dbReference>
<comment type="cofactor">
    <cofactor evidence="1">
        <name>Zn(2+)</name>
        <dbReference type="ChEBI" id="CHEBI:29105"/>
    </cofactor>
    <text evidence="1">Binds 1 zinc ion per subunit.</text>
</comment>